<feature type="compositionally biased region" description="Polar residues" evidence="1">
    <location>
        <begin position="21"/>
        <end position="30"/>
    </location>
</feature>
<dbReference type="OrthoDB" id="3431997at2759"/>
<reference evidence="3" key="1">
    <citation type="journal article" date="2017" name="bioRxiv">
        <title>Conservation of a gene cluster reveals novel cercosporin biosynthetic mechanisms and extends production to the genus Colletotrichum.</title>
        <authorList>
            <person name="de Jonge R."/>
            <person name="Ebert M.K."/>
            <person name="Huitt-Roehl C.R."/>
            <person name="Pal P."/>
            <person name="Suttle J.C."/>
            <person name="Spanner R.E."/>
            <person name="Neubauer J.D."/>
            <person name="Jurick W.M.II."/>
            <person name="Stott K.A."/>
            <person name="Secor G.A."/>
            <person name="Thomma B.P.H.J."/>
            <person name="Van de Peer Y."/>
            <person name="Townsend C.A."/>
            <person name="Bolton M.D."/>
        </authorList>
    </citation>
    <scope>NUCLEOTIDE SEQUENCE [LARGE SCALE GENOMIC DNA]</scope>
    <source>
        <strain evidence="3">CBS538.71</strain>
    </source>
</reference>
<dbReference type="AlphaFoldDB" id="A0A2S6C7G8"/>
<accession>A0A2S6C7G8</accession>
<keyword evidence="3" id="KW-1185">Reference proteome</keyword>
<evidence type="ECO:0000256" key="1">
    <source>
        <dbReference type="SAM" id="MobiDB-lite"/>
    </source>
</evidence>
<dbReference type="EMBL" id="PNEN01000534">
    <property type="protein sequence ID" value="PPJ55684.1"/>
    <property type="molecule type" value="Genomic_DNA"/>
</dbReference>
<sequence>MKDSAERTDLAPLSRPPSYSAIDTSPNTVDDSPPSFELHHPTATASIQVLQNDTVLYYAASYNLKDISDIILYAGYDSKGPQLALLQLIPFTKDLRIYIGGLKHPVGDDWDLVRCAESGNKIFHRSPIHRFESYSLGPNGQRVKEKLHWQKTHDRKLGASKLSRSDHKLVDEITDEVVAVYVDCSMRLGTQKGTIRYVKKLSEMAEMAALMALLVYRGTYGDEEQWAVAMHWLYECAMAELEAMLSSQEELDRLWGQLEFTVIANRDLLEDATLHTIRQLHRRWMPEASESERGGPLPEDWLRNVESQPRDSPAEWESYTKGPPGFPRYGYCVYIDDDALESIIAFKDQDKFDKDAYVRVIQTYYLDEPRPLGYEGDEEDEEITAVLESAEEPVEGCTRNSVGWMKYRAEQLAFLYIRLHDTYSWDLEYRRPPVLVPFGDD</sequence>
<evidence type="ECO:0000313" key="3">
    <source>
        <dbReference type="Proteomes" id="UP000237631"/>
    </source>
</evidence>
<dbReference type="Proteomes" id="UP000237631">
    <property type="component" value="Unassembled WGS sequence"/>
</dbReference>
<organism evidence="2 3">
    <name type="scientific">Cercospora berteroae</name>
    <dbReference type="NCBI Taxonomy" id="357750"/>
    <lineage>
        <taxon>Eukaryota</taxon>
        <taxon>Fungi</taxon>
        <taxon>Dikarya</taxon>
        <taxon>Ascomycota</taxon>
        <taxon>Pezizomycotina</taxon>
        <taxon>Dothideomycetes</taxon>
        <taxon>Dothideomycetidae</taxon>
        <taxon>Mycosphaerellales</taxon>
        <taxon>Mycosphaerellaceae</taxon>
        <taxon>Cercospora</taxon>
    </lineage>
</organism>
<dbReference type="STRING" id="357750.A0A2S6C7G8"/>
<comment type="caution">
    <text evidence="2">The sequence shown here is derived from an EMBL/GenBank/DDBJ whole genome shotgun (WGS) entry which is preliminary data.</text>
</comment>
<gene>
    <name evidence="2" type="ORF">CBER1_05876</name>
</gene>
<protein>
    <submittedName>
        <fullName evidence="2">Uncharacterized protein</fullName>
    </submittedName>
</protein>
<proteinExistence type="predicted"/>
<feature type="region of interest" description="Disordered" evidence="1">
    <location>
        <begin position="1"/>
        <end position="35"/>
    </location>
</feature>
<evidence type="ECO:0000313" key="2">
    <source>
        <dbReference type="EMBL" id="PPJ55684.1"/>
    </source>
</evidence>
<name>A0A2S6C7G8_9PEZI</name>